<sequence length="435" mass="50812">MGVRRWAWLKENGRAKMTSNYVQDGKSANLPHEKVLTMKRNMGVLLFFFASANIFFSVHAQYETYSFENFHMNDLMPLDSAYEQALDSYAAQDWKQSGRYLELSLRLHRLLRDSEAQCIHKCSVLNRQHEENSTEITLLVMGHIIKRAICLKECKKQHPVFSKSYPKRETLAAFEQRVPYRYLQSVYHQMNELEKAVSAAHTYLQRNPGDPVLTRSLDYYKNLFDIEEHVIDHEEKPYEGLFLKAVKLYNSGDFSSSAQNMELAVAEYFKTYNKCLLSCEGPYDVKEFKDFYPALAELFYEVLNCKVSCEEKLVPNVGGFFVEKYVATMFHYLQFAYYKLNDVRSAAPCASSYMLFDDDQVMKQNIAYYRFYRQQWGLQDEDFEPRPDIVSLEEVSVSSNPPDEEFEGIGDYEESFLAEWWQEPKTKGDSGEPAE</sequence>
<dbReference type="InterPro" id="IPR052284">
    <property type="entry name" value="Collagen_mod_leprecan"/>
</dbReference>
<evidence type="ECO:0000313" key="6">
    <source>
        <dbReference type="EMBL" id="TRY65739.1"/>
    </source>
</evidence>
<dbReference type="Pfam" id="PF23557">
    <property type="entry name" value="TPR_leprecan"/>
    <property type="match status" value="1"/>
</dbReference>
<keyword evidence="3" id="KW-0325">Glycoprotein</keyword>
<dbReference type="Proteomes" id="UP000316079">
    <property type="component" value="Unassembled WGS sequence"/>
</dbReference>
<keyword evidence="4" id="KW-0472">Membrane</keyword>
<comment type="caution">
    <text evidence="6">The sequence shown here is derived from an EMBL/GenBank/DDBJ whole genome shotgun (WGS) entry which is preliminary data.</text>
</comment>
<evidence type="ECO:0000256" key="3">
    <source>
        <dbReference type="ARBA" id="ARBA00023180"/>
    </source>
</evidence>
<name>A0A553NJZ3_9TELE</name>
<comment type="similarity">
    <text evidence="1">Belongs to the leprecan family.</text>
</comment>
<evidence type="ECO:0000256" key="4">
    <source>
        <dbReference type="SAM" id="Phobius"/>
    </source>
</evidence>
<dbReference type="InterPro" id="IPR011990">
    <property type="entry name" value="TPR-like_helical_dom_sf"/>
</dbReference>
<feature type="domain" description="Leprecan-like alpha-helical" evidence="5">
    <location>
        <begin position="77"/>
        <end position="372"/>
    </location>
</feature>
<dbReference type="EMBL" id="SRMA01026899">
    <property type="protein sequence ID" value="TRY65739.1"/>
    <property type="molecule type" value="Genomic_DNA"/>
</dbReference>
<dbReference type="OrthoDB" id="8610171at2759"/>
<keyword evidence="4" id="KW-0812">Transmembrane</keyword>
<dbReference type="PANTHER" id="PTHR13986:SF4">
    <property type="entry name" value="ENDOPLASMIC RETICULUM PROTEIN SC65"/>
    <property type="match status" value="1"/>
</dbReference>
<keyword evidence="4" id="KW-1133">Transmembrane helix</keyword>
<dbReference type="Gene3D" id="1.25.40.10">
    <property type="entry name" value="Tetratricopeptide repeat domain"/>
    <property type="match status" value="2"/>
</dbReference>
<evidence type="ECO:0000256" key="2">
    <source>
        <dbReference type="ARBA" id="ARBA00022729"/>
    </source>
</evidence>
<accession>A0A553NJZ3</accession>
<evidence type="ECO:0000313" key="7">
    <source>
        <dbReference type="Proteomes" id="UP000316079"/>
    </source>
</evidence>
<feature type="transmembrane region" description="Helical" evidence="4">
    <location>
        <begin position="44"/>
        <end position="62"/>
    </location>
</feature>
<reference evidence="6 7" key="1">
    <citation type="journal article" date="2019" name="Sci. Data">
        <title>Hybrid genome assembly and annotation of Danionella translucida.</title>
        <authorList>
            <person name="Kadobianskyi M."/>
            <person name="Schulze L."/>
            <person name="Schuelke M."/>
            <person name="Judkewitz B."/>
        </authorList>
    </citation>
    <scope>NUCLEOTIDE SEQUENCE [LARGE SCALE GENOMIC DNA]</scope>
    <source>
        <strain evidence="6 7">Bolton</strain>
    </source>
</reference>
<dbReference type="AlphaFoldDB" id="A0A553NJZ3"/>
<organism evidence="6 7">
    <name type="scientific">Danionella cerebrum</name>
    <dbReference type="NCBI Taxonomy" id="2873325"/>
    <lineage>
        <taxon>Eukaryota</taxon>
        <taxon>Metazoa</taxon>
        <taxon>Chordata</taxon>
        <taxon>Craniata</taxon>
        <taxon>Vertebrata</taxon>
        <taxon>Euteleostomi</taxon>
        <taxon>Actinopterygii</taxon>
        <taxon>Neopterygii</taxon>
        <taxon>Teleostei</taxon>
        <taxon>Ostariophysi</taxon>
        <taxon>Cypriniformes</taxon>
        <taxon>Danionidae</taxon>
        <taxon>Danioninae</taxon>
        <taxon>Danionella</taxon>
    </lineage>
</organism>
<keyword evidence="7" id="KW-1185">Reference proteome</keyword>
<keyword evidence="2" id="KW-0732">Signal</keyword>
<evidence type="ECO:0000259" key="5">
    <source>
        <dbReference type="Pfam" id="PF23557"/>
    </source>
</evidence>
<evidence type="ECO:0000256" key="1">
    <source>
        <dbReference type="ARBA" id="ARBA00006487"/>
    </source>
</evidence>
<dbReference type="PANTHER" id="PTHR13986">
    <property type="entry name" value="PROTEIN LYSINE HYDROXYLATION COMPLEX COMPONENT"/>
    <property type="match status" value="1"/>
</dbReference>
<dbReference type="GO" id="GO:0005518">
    <property type="term" value="F:collagen binding"/>
    <property type="evidence" value="ECO:0007669"/>
    <property type="project" value="TreeGrafter"/>
</dbReference>
<dbReference type="GO" id="GO:0030199">
    <property type="term" value="P:collagen fibril organization"/>
    <property type="evidence" value="ECO:0007669"/>
    <property type="project" value="TreeGrafter"/>
</dbReference>
<dbReference type="STRING" id="623744.A0A553NJZ3"/>
<dbReference type="InterPro" id="IPR056585">
    <property type="entry name" value="Leprecan_dom"/>
</dbReference>
<proteinExistence type="inferred from homology"/>
<dbReference type="GO" id="GO:0005783">
    <property type="term" value="C:endoplasmic reticulum"/>
    <property type="evidence" value="ECO:0007669"/>
    <property type="project" value="TreeGrafter"/>
</dbReference>
<gene>
    <name evidence="6" type="ORF">DNTS_005579</name>
</gene>
<protein>
    <recommendedName>
        <fullName evidence="5">Leprecan-like alpha-helical domain-containing protein</fullName>
    </recommendedName>
</protein>